<dbReference type="PANTHER" id="PTHR13650">
    <property type="entry name" value="SPATACSIN"/>
    <property type="match status" value="1"/>
</dbReference>
<reference evidence="1" key="1">
    <citation type="submission" date="2019-06" db="EMBL/GenBank/DDBJ databases">
        <authorList>
            <person name="Zheng W."/>
        </authorList>
    </citation>
    <scope>NUCLEOTIDE SEQUENCE</scope>
    <source>
        <strain evidence="1">QDHG01</strain>
    </source>
</reference>
<dbReference type="InterPro" id="IPR028103">
    <property type="entry name" value="Spatacsin"/>
</dbReference>
<dbReference type="EMBL" id="RRYP01000290">
    <property type="protein sequence ID" value="TNV87663.1"/>
    <property type="molecule type" value="Genomic_DNA"/>
</dbReference>
<organism evidence="1 2">
    <name type="scientific">Halteria grandinella</name>
    <dbReference type="NCBI Taxonomy" id="5974"/>
    <lineage>
        <taxon>Eukaryota</taxon>
        <taxon>Sar</taxon>
        <taxon>Alveolata</taxon>
        <taxon>Ciliophora</taxon>
        <taxon>Intramacronucleata</taxon>
        <taxon>Spirotrichea</taxon>
        <taxon>Stichotrichia</taxon>
        <taxon>Sporadotrichida</taxon>
        <taxon>Halteriidae</taxon>
        <taxon>Halteria</taxon>
    </lineage>
</organism>
<evidence type="ECO:0000313" key="2">
    <source>
        <dbReference type="Proteomes" id="UP000785679"/>
    </source>
</evidence>
<gene>
    <name evidence="1" type="ORF">FGO68_gene5122</name>
</gene>
<accession>A0A8J8TAT6</accession>
<proteinExistence type="predicted"/>
<name>A0A8J8TAT6_HALGN</name>
<dbReference type="Proteomes" id="UP000785679">
    <property type="component" value="Unassembled WGS sequence"/>
</dbReference>
<sequence>MEEKKQIVKAIVFKGQEEVKNHFQKHSYDFNALPILQLKVGLEFKDLKIIREAINKLATDKDGQYILNGVQLIDFSLSQFKDDFKTKPKHLISTGYYLHIIQEQKKLCALILKHLNSLIDHSIIENLNQLGKSQQDCSNCDNMVYINQCLENAQKLEDLINQDIKQEQALAYREEIYVLELSQSPLYLELAKQPLHLLFESVYTNKISTSLKLIGDRLLNSYKDDKLKASHSKIFLNKFSFRLVYELIRRDYFNKALEVITSMGWKKILILKGILFNSSDFRMSKIIKNHLMHRGKFTKEELLALEVQTYLATLYPVNSVHTSRQKIHSKCKLQCMNPNFPLGGQTSVELIGIQNLLAQSIEIRDINDYYKVQTSDFTFRRLRSPDFITQIFDFKDVNRSILDVDDCFSRDACKLNGKPICEECSEYIVNFEDMEHLFALPENSYITKYDIQNCKNTGYLVMHTQWLIDYLLIAEEKQVNKNFLFPISITFKTGKFQVLNEQIDSLIQYMNRNLSIKLKDIKIDSIAKKYLCHQINKVISEPLPHFMTLIYKQYLNFQTYNLTINLEQLQLLALNNQLFPSPILECQQDTNIYDQFNPDQFFQLVDLLISVNLQNVAAQLLISYSHFKLQSSQTISNELGFMYYMLKQEIVKAAEYQKYTVGQLTPREIAMIDLAQIFITDGPIQTERISELGEQQGYKTLKRLKDQQYQSFPDLFYRSLKLESSNGEVKFDELIHLIENLYVKQLKENEIKIQLNYVKTSSFTPDLEYYLMQGRVEGAYIQSLLHAHNLEDMVTNFALENLFNEKVTSACVALQKLHSINSSLLKIDLAAAQRIAMDKLNKNFDSYQTKQILALIIGQRVNIEELRVVKYSKEQRRGMRIYQEVVELFLNHHKLRNTIDQETDSRYLQQIVKNLEKATWNLEDQEIQRKSVDGSFLQQADQQQSISPLFDSEDRLSLQQTQAHEKKLDSPWHLVGLFCKVHNLPPSLTLLHELARKNDWIMFLYEAQQQQCPKETTLDIINDYFQSFSIKKHLITVFRKVNIMENPAVIKAEGEGLHLINNQIILEAISNEKKGLLFNLYKVSKQLQKTNNLNELSQYMLTLAVKLKKIEYLLYAVVNSGCSKYQTLIAMLLISFDFKDLQQLGSFNSGAFQDMLIRLLKIDNGQESITKAIKIIEAIDPISSFIVLFKFYAAIQTFQFKNAQNIMQLITSQKNDFVGHSVCLQVAHGSIEQNFYSEQLKMDQKLAMVQICQENINDDSISKKLKILETKARHLINIQSAEVLSFKEIVQKYIDLKKHSEARQLVNELEVLKVIDDADYQIEQLFQLEIKWLLTKLEFLELNDFYQRSQIHAKIASLISVHHVISEFLFERILSDEQSLTFFDCICVIDNLKNHLTFDKEDKSFFYDLQIIRNMLIYNLLDANTSLKDHSLITCIYNPPIHFALNTPCQYKPLPNINLLLQKERCQENQEFLESVVINMLNLNQVHLAMELCSYLQMELAIVRRVRVLCIRVEQVGVLKGAAQAQLIRDIEGNINELASGGQLQQFVDRIRCIVKVSKEYSQVLGSIMSKDASTIETQSNIVTEMIKIAQKDYGICESVKNYIRLSNINAQSLTQQVLVEEIFTDTLLTNQNLKCILNICSRLIEFKMLETYAEPLSMEQKLNVACLLLTYYKKDSNKEELRANQFQGIVEMIGEADIFPEKQLSIITLVLHKLSLNGNESFSQYVLLQIPKYMNYFERVALQSRHILKQLLKILHKASHPLIMQTPLMICFKWRLLNALNSSLPENKAYDLQVYIGELKQAARVEPEEDVYVENLIRRLNNL</sequence>
<evidence type="ECO:0000313" key="1">
    <source>
        <dbReference type="EMBL" id="TNV87663.1"/>
    </source>
</evidence>
<dbReference type="OrthoDB" id="430885at2759"/>
<protein>
    <submittedName>
        <fullName evidence="1">Uncharacterized protein</fullName>
    </submittedName>
</protein>
<comment type="caution">
    <text evidence="1">The sequence shown here is derived from an EMBL/GenBank/DDBJ whole genome shotgun (WGS) entry which is preliminary data.</text>
</comment>
<keyword evidence="2" id="KW-1185">Reference proteome</keyword>
<dbReference type="GO" id="GO:0005737">
    <property type="term" value="C:cytoplasm"/>
    <property type="evidence" value="ECO:0007669"/>
    <property type="project" value="TreeGrafter"/>
</dbReference>
<dbReference type="PANTHER" id="PTHR13650:SF0">
    <property type="entry name" value="SPATACSIN"/>
    <property type="match status" value="1"/>
</dbReference>